<organism evidence="3">
    <name type="scientific">Schistosoma curassoni</name>
    <dbReference type="NCBI Taxonomy" id="6186"/>
    <lineage>
        <taxon>Eukaryota</taxon>
        <taxon>Metazoa</taxon>
        <taxon>Spiralia</taxon>
        <taxon>Lophotrochozoa</taxon>
        <taxon>Platyhelminthes</taxon>
        <taxon>Trematoda</taxon>
        <taxon>Digenea</taxon>
        <taxon>Strigeidida</taxon>
        <taxon>Schistosomatoidea</taxon>
        <taxon>Schistosomatidae</taxon>
        <taxon>Schistosoma</taxon>
    </lineage>
</organism>
<reference evidence="1 2" key="2">
    <citation type="submission" date="2018-11" db="EMBL/GenBank/DDBJ databases">
        <authorList>
            <consortium name="Pathogen Informatics"/>
        </authorList>
    </citation>
    <scope>NUCLEOTIDE SEQUENCE [LARGE SCALE GENOMIC DNA]</scope>
    <source>
        <strain evidence="1">Dakar</strain>
        <strain evidence="2">Dakar, Senegal</strain>
    </source>
</reference>
<dbReference type="EMBL" id="UZAK01000898">
    <property type="protein sequence ID" value="VDO65910.1"/>
    <property type="molecule type" value="Genomic_DNA"/>
</dbReference>
<evidence type="ECO:0000313" key="1">
    <source>
        <dbReference type="EMBL" id="VDO65910.1"/>
    </source>
</evidence>
<keyword evidence="2" id="KW-1185">Reference proteome</keyword>
<evidence type="ECO:0000313" key="3">
    <source>
        <dbReference type="WBParaSite" id="SCUD_0000115201-mRNA-1"/>
    </source>
</evidence>
<reference evidence="3" key="1">
    <citation type="submission" date="2016-06" db="UniProtKB">
        <authorList>
            <consortium name="WormBaseParasite"/>
        </authorList>
    </citation>
    <scope>IDENTIFICATION</scope>
</reference>
<dbReference type="AlphaFoldDB" id="A0A183JEN9"/>
<name>A0A183JEN9_9TREM</name>
<accession>A0A183JEN9</accession>
<gene>
    <name evidence="1" type="ORF">SCUD_LOCUS1153</name>
</gene>
<protein>
    <submittedName>
        <fullName evidence="3">Transposase</fullName>
    </submittedName>
</protein>
<proteinExistence type="predicted"/>
<sequence>MWGTERVFQIAAEMRRYSLEVLEITETHWTQVGQQRLASEELLFYSDHEEKYAPHTQEVVLMSSKQAQNSLIGWESYGPKIIKT</sequence>
<dbReference type="WBParaSite" id="SCUD_0000115201-mRNA-1">
    <property type="protein sequence ID" value="SCUD_0000115201-mRNA-1"/>
    <property type="gene ID" value="SCUD_0000115201"/>
</dbReference>
<dbReference type="Proteomes" id="UP000279833">
    <property type="component" value="Unassembled WGS sequence"/>
</dbReference>
<evidence type="ECO:0000313" key="2">
    <source>
        <dbReference type="Proteomes" id="UP000279833"/>
    </source>
</evidence>